<evidence type="ECO:0000256" key="1">
    <source>
        <dbReference type="ARBA" id="ARBA00004651"/>
    </source>
</evidence>
<accession>A0ABS9JWZ6</accession>
<keyword evidence="3" id="KW-1003">Cell membrane</keyword>
<evidence type="ECO:0000313" key="8">
    <source>
        <dbReference type="EMBL" id="MCG2575420.1"/>
    </source>
</evidence>
<feature type="transmembrane region" description="Helical" evidence="7">
    <location>
        <begin position="45"/>
        <end position="68"/>
    </location>
</feature>
<dbReference type="Proteomes" id="UP001165384">
    <property type="component" value="Unassembled WGS sequence"/>
</dbReference>
<dbReference type="Pfam" id="PF03994">
    <property type="entry name" value="DUF350"/>
    <property type="match status" value="1"/>
</dbReference>
<proteinExistence type="inferred from homology"/>
<organism evidence="8 9">
    <name type="scientific">Dechloromonas hankyongensis</name>
    <dbReference type="NCBI Taxonomy" id="2908002"/>
    <lineage>
        <taxon>Bacteria</taxon>
        <taxon>Pseudomonadati</taxon>
        <taxon>Pseudomonadota</taxon>
        <taxon>Betaproteobacteria</taxon>
        <taxon>Rhodocyclales</taxon>
        <taxon>Azonexaceae</taxon>
        <taxon>Dechloromonas</taxon>
    </lineage>
</organism>
<sequence>MFDPVISSLPAFAGYFATALALLVVFVVLYIFVTPYSELALIRDGNTAAAVSLGGAVVGYALPIAVAVVTSHNIMTMVGWGVVACVVQLLVYVVARLALPQINLAIPQGKVASGIFLASLSLGIGILNAGCIA</sequence>
<evidence type="ECO:0000256" key="4">
    <source>
        <dbReference type="ARBA" id="ARBA00022692"/>
    </source>
</evidence>
<evidence type="ECO:0000256" key="7">
    <source>
        <dbReference type="SAM" id="Phobius"/>
    </source>
</evidence>
<dbReference type="EMBL" id="JAKLTN010000001">
    <property type="protein sequence ID" value="MCG2575420.1"/>
    <property type="molecule type" value="Genomic_DNA"/>
</dbReference>
<gene>
    <name evidence="8" type="ORF">LZ012_00260</name>
</gene>
<feature type="transmembrane region" description="Helical" evidence="7">
    <location>
        <begin position="12"/>
        <end position="33"/>
    </location>
</feature>
<keyword evidence="5 7" id="KW-1133">Transmembrane helix</keyword>
<keyword evidence="4 7" id="KW-0812">Transmembrane</keyword>
<evidence type="ECO:0000256" key="6">
    <source>
        <dbReference type="ARBA" id="ARBA00023136"/>
    </source>
</evidence>
<feature type="transmembrane region" description="Helical" evidence="7">
    <location>
        <begin position="111"/>
        <end position="130"/>
    </location>
</feature>
<dbReference type="InterPro" id="IPR007140">
    <property type="entry name" value="DUF350"/>
</dbReference>
<comment type="subcellular location">
    <subcellularLocation>
        <location evidence="1">Cell membrane</location>
        <topology evidence="1">Multi-pass membrane protein</topology>
    </subcellularLocation>
</comment>
<dbReference type="RefSeq" id="WP_275706328.1">
    <property type="nucleotide sequence ID" value="NZ_JAKLTN010000001.1"/>
</dbReference>
<dbReference type="PANTHER" id="PTHR40043">
    <property type="entry name" value="UPF0719 INNER MEMBRANE PROTEIN YJFL"/>
    <property type="match status" value="1"/>
</dbReference>
<evidence type="ECO:0000313" key="9">
    <source>
        <dbReference type="Proteomes" id="UP001165384"/>
    </source>
</evidence>
<protein>
    <submittedName>
        <fullName evidence="8">DUF350 domain-containing protein</fullName>
    </submittedName>
</protein>
<evidence type="ECO:0000256" key="3">
    <source>
        <dbReference type="ARBA" id="ARBA00022475"/>
    </source>
</evidence>
<keyword evidence="9" id="KW-1185">Reference proteome</keyword>
<keyword evidence="6 7" id="KW-0472">Membrane</keyword>
<evidence type="ECO:0000256" key="5">
    <source>
        <dbReference type="ARBA" id="ARBA00022989"/>
    </source>
</evidence>
<feature type="transmembrane region" description="Helical" evidence="7">
    <location>
        <begin position="74"/>
        <end position="99"/>
    </location>
</feature>
<comment type="similarity">
    <text evidence="2">Belongs to the UPF0719 family.</text>
</comment>
<reference evidence="8" key="1">
    <citation type="submission" date="2022-01" db="EMBL/GenBank/DDBJ databases">
        <authorList>
            <person name="Jo J.-H."/>
            <person name="Im W.-T."/>
        </authorList>
    </citation>
    <scope>NUCLEOTIDE SEQUENCE</scope>
    <source>
        <strain evidence="8">XY25</strain>
    </source>
</reference>
<evidence type="ECO:0000256" key="2">
    <source>
        <dbReference type="ARBA" id="ARBA00005779"/>
    </source>
</evidence>
<comment type="caution">
    <text evidence="8">The sequence shown here is derived from an EMBL/GenBank/DDBJ whole genome shotgun (WGS) entry which is preliminary data.</text>
</comment>
<dbReference type="PANTHER" id="PTHR40043:SF1">
    <property type="entry name" value="UPF0719 INNER MEMBRANE PROTEIN YJFL"/>
    <property type="match status" value="1"/>
</dbReference>
<name>A0ABS9JWZ6_9RHOO</name>